<feature type="region of interest" description="Disordered" evidence="1">
    <location>
        <begin position="31"/>
        <end position="54"/>
    </location>
</feature>
<name>A0A2P2M7D9_RHIMU</name>
<protein>
    <submittedName>
        <fullName evidence="2">Uncharacterized protein</fullName>
    </submittedName>
</protein>
<proteinExistence type="predicted"/>
<evidence type="ECO:0000256" key="1">
    <source>
        <dbReference type="SAM" id="MobiDB-lite"/>
    </source>
</evidence>
<sequence length="54" mass="6635">MRNHLAFNERNTLYKGLLVIQQRLQIKTTRRTQPPKYLILKSRRLTERNREKRG</sequence>
<evidence type="ECO:0000313" key="2">
    <source>
        <dbReference type="EMBL" id="MBX26151.1"/>
    </source>
</evidence>
<dbReference type="AlphaFoldDB" id="A0A2P2M7D9"/>
<feature type="compositionally biased region" description="Basic and acidic residues" evidence="1">
    <location>
        <begin position="44"/>
        <end position="54"/>
    </location>
</feature>
<organism evidence="2">
    <name type="scientific">Rhizophora mucronata</name>
    <name type="common">Asiatic mangrove</name>
    <dbReference type="NCBI Taxonomy" id="61149"/>
    <lineage>
        <taxon>Eukaryota</taxon>
        <taxon>Viridiplantae</taxon>
        <taxon>Streptophyta</taxon>
        <taxon>Embryophyta</taxon>
        <taxon>Tracheophyta</taxon>
        <taxon>Spermatophyta</taxon>
        <taxon>Magnoliopsida</taxon>
        <taxon>eudicotyledons</taxon>
        <taxon>Gunneridae</taxon>
        <taxon>Pentapetalae</taxon>
        <taxon>rosids</taxon>
        <taxon>fabids</taxon>
        <taxon>Malpighiales</taxon>
        <taxon>Rhizophoraceae</taxon>
        <taxon>Rhizophora</taxon>
    </lineage>
</organism>
<dbReference type="EMBL" id="GGEC01045667">
    <property type="protein sequence ID" value="MBX26151.1"/>
    <property type="molecule type" value="Transcribed_RNA"/>
</dbReference>
<accession>A0A2P2M7D9</accession>
<reference evidence="2" key="1">
    <citation type="submission" date="2018-02" db="EMBL/GenBank/DDBJ databases">
        <title>Rhizophora mucronata_Transcriptome.</title>
        <authorList>
            <person name="Meera S.P."/>
            <person name="Sreeshan A."/>
            <person name="Augustine A."/>
        </authorList>
    </citation>
    <scope>NUCLEOTIDE SEQUENCE</scope>
    <source>
        <tissue evidence="2">Leaf</tissue>
    </source>
</reference>